<keyword evidence="3" id="KW-1185">Reference proteome</keyword>
<keyword evidence="1" id="KW-0472">Membrane</keyword>
<evidence type="ECO:0000313" key="3">
    <source>
        <dbReference type="Proteomes" id="UP000476064"/>
    </source>
</evidence>
<feature type="transmembrane region" description="Helical" evidence="1">
    <location>
        <begin position="72"/>
        <end position="89"/>
    </location>
</feature>
<feature type="transmembrane region" description="Helical" evidence="1">
    <location>
        <begin position="136"/>
        <end position="162"/>
    </location>
</feature>
<dbReference type="InterPro" id="IPR019074">
    <property type="entry name" value="YabQ"/>
</dbReference>
<reference evidence="2 3" key="1">
    <citation type="submission" date="2020-01" db="EMBL/GenBank/DDBJ databases">
        <title>Paenibacillus sp. nov., isolated from tomato rhizosphere.</title>
        <authorList>
            <person name="Weon H.-Y."/>
            <person name="Lee S.A."/>
        </authorList>
    </citation>
    <scope>NUCLEOTIDE SEQUENCE [LARGE SCALE GENOMIC DNA]</scope>
    <source>
        <strain evidence="2 3">12200R-189</strain>
    </source>
</reference>
<keyword evidence="1" id="KW-0812">Transmembrane</keyword>
<dbReference type="Proteomes" id="UP000476064">
    <property type="component" value="Chromosome"/>
</dbReference>
<dbReference type="NCBIfam" id="TIGR02893">
    <property type="entry name" value="spore_yabQ"/>
    <property type="match status" value="1"/>
</dbReference>
<evidence type="ECO:0000313" key="2">
    <source>
        <dbReference type="EMBL" id="QHT58705.1"/>
    </source>
</evidence>
<protein>
    <submittedName>
        <fullName evidence="2">Spore cortex biosynthesis protein YabQ</fullName>
    </submittedName>
</protein>
<dbReference type="Pfam" id="PF09578">
    <property type="entry name" value="Spore_YabQ"/>
    <property type="match status" value="1"/>
</dbReference>
<feature type="transmembrane region" description="Helical" evidence="1">
    <location>
        <begin position="41"/>
        <end position="60"/>
    </location>
</feature>
<organism evidence="2 3">
    <name type="scientific">Paenibacillus lycopersici</name>
    <dbReference type="NCBI Taxonomy" id="2704462"/>
    <lineage>
        <taxon>Bacteria</taxon>
        <taxon>Bacillati</taxon>
        <taxon>Bacillota</taxon>
        <taxon>Bacilli</taxon>
        <taxon>Bacillales</taxon>
        <taxon>Paenibacillaceae</taxon>
        <taxon>Paenibacillus</taxon>
    </lineage>
</organism>
<sequence>MNVSLSVQWLTMMTMLLSGIGMGIVFDGYRVVSDELRISRIWVPVFDLLYWIAATIAVFQVLSSSNHGEVRLYVFLGLLLGIGCYYWLFSKLTVRLVKLLIRTIRAIAKLVVQTVNLLIVKPFILLYRLAKLLLAFFRVFTIFLFRIVVQLVRPFWLLLAWMTKPLWRPVFRWWDDRMNPMIAKWRIPDRFKAGVGAVRGFWQRRKSRKDEKKED</sequence>
<dbReference type="RefSeq" id="WP_162354775.1">
    <property type="nucleotide sequence ID" value="NZ_CP048209.1"/>
</dbReference>
<evidence type="ECO:0000256" key="1">
    <source>
        <dbReference type="SAM" id="Phobius"/>
    </source>
</evidence>
<proteinExistence type="predicted"/>
<accession>A0A6C0G221</accession>
<keyword evidence="1" id="KW-1133">Transmembrane helix</keyword>
<feature type="transmembrane region" description="Helical" evidence="1">
    <location>
        <begin position="6"/>
        <end position="29"/>
    </location>
</feature>
<dbReference type="EMBL" id="CP048209">
    <property type="protein sequence ID" value="QHT58705.1"/>
    <property type="molecule type" value="Genomic_DNA"/>
</dbReference>
<dbReference type="KEGG" id="plyc:GXP70_01050"/>
<feature type="transmembrane region" description="Helical" evidence="1">
    <location>
        <begin position="110"/>
        <end position="130"/>
    </location>
</feature>
<gene>
    <name evidence="2" type="primary">yabQ</name>
    <name evidence="2" type="ORF">GXP70_01050</name>
</gene>
<name>A0A6C0G221_9BACL</name>
<dbReference type="AlphaFoldDB" id="A0A6C0G221"/>